<dbReference type="InterPro" id="IPR009091">
    <property type="entry name" value="RCC1/BLIP-II"/>
</dbReference>
<dbReference type="InterPro" id="IPR051553">
    <property type="entry name" value="Ran_GTPase-activating"/>
</dbReference>
<keyword evidence="3" id="KW-1185">Reference proteome</keyword>
<dbReference type="Gene3D" id="2.130.10.30">
    <property type="entry name" value="Regulator of chromosome condensation 1/beta-lactamase-inhibitor protein II"/>
    <property type="match status" value="1"/>
</dbReference>
<comment type="caution">
    <text evidence="2">The sequence shown here is derived from an EMBL/GenBank/DDBJ whole genome shotgun (WGS) entry which is preliminary data.</text>
</comment>
<proteinExistence type="predicted"/>
<sequence>LVNGCVKDRSQGHKNHLSEPLVVTFTRPNSGYPQKQVSSTTKRPEETSSLPLFDVVFVWGSGENGQLGIWKPNSTGVDKECCQIYCPSPEAIFTNKVLIQKSINGSDKQLSQAPLVSAGKFHSAVLTEVNGLIMFGCGLQGQTGWDFVVQPNSDKPLPYPRCLLPSTESLHLPPTALHKPLLTTKQLILNPSENTELVAVYVMCGASVSVVLADLRTAPSNTHLLGMSDHATGTFQVKKPLVLSSDRPQVRVKIWLHNFEDTT</sequence>
<evidence type="ECO:0000256" key="1">
    <source>
        <dbReference type="PROSITE-ProRule" id="PRU00235"/>
    </source>
</evidence>
<name>A0A8S9Z1I5_9TREM</name>
<reference evidence="2" key="1">
    <citation type="submission" date="2019-07" db="EMBL/GenBank/DDBJ databases">
        <title>Annotation for the trematode Paragonimus miyazaki's.</title>
        <authorList>
            <person name="Choi Y.-J."/>
        </authorList>
    </citation>
    <scope>NUCLEOTIDE SEQUENCE</scope>
    <source>
        <strain evidence="2">Japan</strain>
    </source>
</reference>
<organism evidence="2 3">
    <name type="scientific">Paragonimus skrjabini miyazakii</name>
    <dbReference type="NCBI Taxonomy" id="59628"/>
    <lineage>
        <taxon>Eukaryota</taxon>
        <taxon>Metazoa</taxon>
        <taxon>Spiralia</taxon>
        <taxon>Lophotrochozoa</taxon>
        <taxon>Platyhelminthes</taxon>
        <taxon>Trematoda</taxon>
        <taxon>Digenea</taxon>
        <taxon>Plagiorchiida</taxon>
        <taxon>Troglotremata</taxon>
        <taxon>Troglotrematidae</taxon>
        <taxon>Paragonimus</taxon>
    </lineage>
</organism>
<accession>A0A8S9Z1I5</accession>
<dbReference type="OrthoDB" id="61110at2759"/>
<dbReference type="SUPFAM" id="SSF50985">
    <property type="entry name" value="RCC1/BLIP-II"/>
    <property type="match status" value="1"/>
</dbReference>
<dbReference type="EMBL" id="JTDE01000655">
    <property type="protein sequence ID" value="KAF7260664.1"/>
    <property type="molecule type" value="Genomic_DNA"/>
</dbReference>
<gene>
    <name evidence="2" type="ORF">EG68_02057</name>
</gene>
<feature type="non-terminal residue" evidence="2">
    <location>
        <position position="1"/>
    </location>
</feature>
<protein>
    <submittedName>
        <fullName evidence="2">Uncharacterized protein</fullName>
    </submittedName>
</protein>
<dbReference type="AlphaFoldDB" id="A0A8S9Z1I5"/>
<dbReference type="GO" id="GO:0005085">
    <property type="term" value="F:guanyl-nucleotide exchange factor activity"/>
    <property type="evidence" value="ECO:0007669"/>
    <property type="project" value="TreeGrafter"/>
</dbReference>
<dbReference type="InterPro" id="IPR000408">
    <property type="entry name" value="Reg_chr_condens"/>
</dbReference>
<dbReference type="PANTHER" id="PTHR45982:SF1">
    <property type="entry name" value="REGULATOR OF CHROMOSOME CONDENSATION"/>
    <property type="match status" value="1"/>
</dbReference>
<dbReference type="GO" id="GO:0005737">
    <property type="term" value="C:cytoplasm"/>
    <property type="evidence" value="ECO:0007669"/>
    <property type="project" value="TreeGrafter"/>
</dbReference>
<evidence type="ECO:0000313" key="3">
    <source>
        <dbReference type="Proteomes" id="UP000822476"/>
    </source>
</evidence>
<feature type="repeat" description="RCC1" evidence="1">
    <location>
        <begin position="54"/>
        <end position="129"/>
    </location>
</feature>
<evidence type="ECO:0000313" key="2">
    <source>
        <dbReference type="EMBL" id="KAF7260664.1"/>
    </source>
</evidence>
<dbReference type="PANTHER" id="PTHR45982">
    <property type="entry name" value="REGULATOR OF CHROMOSOME CONDENSATION"/>
    <property type="match status" value="1"/>
</dbReference>
<dbReference type="PROSITE" id="PS50012">
    <property type="entry name" value="RCC1_3"/>
    <property type="match status" value="1"/>
</dbReference>
<dbReference type="Proteomes" id="UP000822476">
    <property type="component" value="Unassembled WGS sequence"/>
</dbReference>